<organism evidence="1 2">
    <name type="scientific">Actinomycetospora flava</name>
    <dbReference type="NCBI Taxonomy" id="3129232"/>
    <lineage>
        <taxon>Bacteria</taxon>
        <taxon>Bacillati</taxon>
        <taxon>Actinomycetota</taxon>
        <taxon>Actinomycetes</taxon>
        <taxon>Pseudonocardiales</taxon>
        <taxon>Pseudonocardiaceae</taxon>
        <taxon>Actinomycetospora</taxon>
    </lineage>
</organism>
<reference evidence="1 2" key="1">
    <citation type="submission" date="2024-03" db="EMBL/GenBank/DDBJ databases">
        <title>Actinomycetospora sp. OC33-EN07, a novel actinomycete isolated from wild orchid (Aerides multiflora).</title>
        <authorList>
            <person name="Suriyachadkun C."/>
        </authorList>
    </citation>
    <scope>NUCLEOTIDE SEQUENCE [LARGE SCALE GENOMIC DNA]</scope>
    <source>
        <strain evidence="1 2">OC33-EN07</strain>
    </source>
</reference>
<name>A0ABU8LZK6_9PSEU</name>
<evidence type="ECO:0000313" key="2">
    <source>
        <dbReference type="Proteomes" id="UP001369736"/>
    </source>
</evidence>
<comment type="caution">
    <text evidence="1">The sequence shown here is derived from an EMBL/GenBank/DDBJ whole genome shotgun (WGS) entry which is preliminary data.</text>
</comment>
<dbReference type="EMBL" id="JBBEGM010000001">
    <property type="protein sequence ID" value="MEJ2860231.1"/>
    <property type="molecule type" value="Genomic_DNA"/>
</dbReference>
<evidence type="ECO:0000313" key="1">
    <source>
        <dbReference type="EMBL" id="MEJ2860231.1"/>
    </source>
</evidence>
<keyword evidence="2" id="KW-1185">Reference proteome</keyword>
<dbReference type="RefSeq" id="WP_337699582.1">
    <property type="nucleotide sequence ID" value="NZ_JBBEGM010000001.1"/>
</dbReference>
<sequence>MNGTRTALWELECRWTMGRVVPRDLLSTVGIDLRREAPRRRAYVLAVIRRRAEEIRDEHAELPVDEPSEAMLALSATVLATRETLLDVFTCGDDRTVAYLAHALGTVRRRPRGIGSMGLREDPLGAIETACRAEAPHYGEYVAIRYDRPGPDTFEMRVERCFFHDLFARRGVPGLTAAVCTWDAPWRRTADGPPEAGGPSVTPLDDDACGFRVVRR</sequence>
<gene>
    <name evidence="1" type="ORF">WCD58_03635</name>
</gene>
<proteinExistence type="predicted"/>
<dbReference type="Proteomes" id="UP001369736">
    <property type="component" value="Unassembled WGS sequence"/>
</dbReference>
<evidence type="ECO:0008006" key="3">
    <source>
        <dbReference type="Google" id="ProtNLM"/>
    </source>
</evidence>
<accession>A0ABU8LZK6</accession>
<protein>
    <recommendedName>
        <fullName evidence="3">L-2-amino-thiazoline-4-carboxylic acid hydrolase</fullName>
    </recommendedName>
</protein>